<evidence type="ECO:0000256" key="3">
    <source>
        <dbReference type="ARBA" id="ARBA00022989"/>
    </source>
</evidence>
<feature type="transmembrane region" description="Helical" evidence="5">
    <location>
        <begin position="42"/>
        <end position="62"/>
    </location>
</feature>
<dbReference type="Proteomes" id="UP000603200">
    <property type="component" value="Unassembled WGS sequence"/>
</dbReference>
<evidence type="ECO:0000256" key="5">
    <source>
        <dbReference type="SAM" id="Phobius"/>
    </source>
</evidence>
<dbReference type="InterPro" id="IPR043203">
    <property type="entry name" value="VGCC_Ca_Na"/>
</dbReference>
<gene>
    <name evidence="7" type="ORF">Ahu01nite_064910</name>
</gene>
<dbReference type="SUPFAM" id="SSF81324">
    <property type="entry name" value="Voltage-gated potassium channels"/>
    <property type="match status" value="1"/>
</dbReference>
<organism evidence="7 8">
    <name type="scientific">Winogradskya humida</name>
    <dbReference type="NCBI Taxonomy" id="113566"/>
    <lineage>
        <taxon>Bacteria</taxon>
        <taxon>Bacillati</taxon>
        <taxon>Actinomycetota</taxon>
        <taxon>Actinomycetes</taxon>
        <taxon>Micromonosporales</taxon>
        <taxon>Micromonosporaceae</taxon>
        <taxon>Winogradskya</taxon>
    </lineage>
</organism>
<feature type="transmembrane region" description="Helical" evidence="5">
    <location>
        <begin position="16"/>
        <end position="35"/>
    </location>
</feature>
<keyword evidence="8" id="KW-1185">Reference proteome</keyword>
<feature type="transmembrane region" description="Helical" evidence="5">
    <location>
        <begin position="167"/>
        <end position="184"/>
    </location>
</feature>
<dbReference type="PANTHER" id="PTHR10037:SF62">
    <property type="entry name" value="SODIUM CHANNEL PROTEIN 60E"/>
    <property type="match status" value="1"/>
</dbReference>
<dbReference type="PANTHER" id="PTHR10037">
    <property type="entry name" value="VOLTAGE-GATED CATION CHANNEL CALCIUM AND SODIUM"/>
    <property type="match status" value="1"/>
</dbReference>
<comment type="subcellular location">
    <subcellularLocation>
        <location evidence="1">Membrane</location>
        <topology evidence="1">Multi-pass membrane protein</topology>
    </subcellularLocation>
</comment>
<evidence type="ECO:0000256" key="2">
    <source>
        <dbReference type="ARBA" id="ARBA00022692"/>
    </source>
</evidence>
<feature type="domain" description="Ion transport" evidence="6">
    <location>
        <begin position="16"/>
        <end position="234"/>
    </location>
</feature>
<evidence type="ECO:0000313" key="7">
    <source>
        <dbReference type="EMBL" id="GIE23389.1"/>
    </source>
</evidence>
<dbReference type="Gene3D" id="1.10.287.70">
    <property type="match status" value="1"/>
</dbReference>
<accession>A0ABQ3ZXS7</accession>
<proteinExistence type="predicted"/>
<dbReference type="EMBL" id="BOMN01000089">
    <property type="protein sequence ID" value="GIE23389.1"/>
    <property type="molecule type" value="Genomic_DNA"/>
</dbReference>
<dbReference type="RefSeq" id="WP_203840439.1">
    <property type="nucleotide sequence ID" value="NZ_BAAATV010000009.1"/>
</dbReference>
<dbReference type="InterPro" id="IPR005821">
    <property type="entry name" value="Ion_trans_dom"/>
</dbReference>
<protein>
    <recommendedName>
        <fullName evidence="6">Ion transport domain-containing protein</fullName>
    </recommendedName>
</protein>
<evidence type="ECO:0000256" key="4">
    <source>
        <dbReference type="ARBA" id="ARBA00023136"/>
    </source>
</evidence>
<keyword evidence="2 5" id="KW-0812">Transmembrane</keyword>
<keyword evidence="4 5" id="KW-0472">Membrane</keyword>
<dbReference type="InterPro" id="IPR027359">
    <property type="entry name" value="Volt_channel_dom_sf"/>
</dbReference>
<sequence>MSYVVSRRCAAVVDSAWFNLAGFAVIVVNALLLGLETYDGVVGAAGSLLQLIERFCIVLFAVELLVRFGAQLATPGRFFRDGWNLFDLAIVVAPLLPGVRENVTILRLLRLARILRTFRLFPSLRVILVGIRKALPGLGSFVLITVLVIYGYAMLGWMMFADAYPQRYGTVGQAMLTLFLLLSLDGITDTLEAGREVSDWAVLYYVSYMVAACYLLTNLLVGLVLTALQEAHEAERSGVKVAHEGERSGVQVVHEGGRSGVQVAHEGERSGVRVVHESERSGVGVAEGAARFGSDGAPEGERFGSGAGRGSERFGSDVQYEFGRAHVNSGLGPSGVREVDRAGLSVAGAGVAAPGVALSGVVLSGVAVPADVALPVRHHIAELRASLDALEQRLGQAEVEPERI</sequence>
<evidence type="ECO:0000256" key="1">
    <source>
        <dbReference type="ARBA" id="ARBA00004141"/>
    </source>
</evidence>
<evidence type="ECO:0000259" key="6">
    <source>
        <dbReference type="Pfam" id="PF00520"/>
    </source>
</evidence>
<dbReference type="Gene3D" id="1.20.120.350">
    <property type="entry name" value="Voltage-gated potassium channels. Chain C"/>
    <property type="match status" value="1"/>
</dbReference>
<dbReference type="Pfam" id="PF00520">
    <property type="entry name" value="Ion_trans"/>
    <property type="match status" value="1"/>
</dbReference>
<keyword evidence="3 5" id="KW-1133">Transmembrane helix</keyword>
<evidence type="ECO:0000313" key="8">
    <source>
        <dbReference type="Proteomes" id="UP000603200"/>
    </source>
</evidence>
<feature type="transmembrane region" description="Helical" evidence="5">
    <location>
        <begin position="204"/>
        <end position="228"/>
    </location>
</feature>
<reference evidence="7 8" key="1">
    <citation type="submission" date="2021-01" db="EMBL/GenBank/DDBJ databases">
        <title>Whole genome shotgun sequence of Actinoplanes humidus NBRC 14915.</title>
        <authorList>
            <person name="Komaki H."/>
            <person name="Tamura T."/>
        </authorList>
    </citation>
    <scope>NUCLEOTIDE SEQUENCE [LARGE SCALE GENOMIC DNA]</scope>
    <source>
        <strain evidence="7 8">NBRC 14915</strain>
    </source>
</reference>
<comment type="caution">
    <text evidence="7">The sequence shown here is derived from an EMBL/GenBank/DDBJ whole genome shotgun (WGS) entry which is preliminary data.</text>
</comment>
<name>A0ABQ3ZXS7_9ACTN</name>
<feature type="transmembrane region" description="Helical" evidence="5">
    <location>
        <begin position="137"/>
        <end position="160"/>
    </location>
</feature>